<evidence type="ECO:0000256" key="5">
    <source>
        <dbReference type="ARBA" id="ARBA00051784"/>
    </source>
</evidence>
<dbReference type="Pfam" id="PF22694">
    <property type="entry name" value="CtpB_N-like"/>
    <property type="match status" value="1"/>
</dbReference>
<dbReference type="GO" id="GO:0004252">
    <property type="term" value="F:serine-type endopeptidase activity"/>
    <property type="evidence" value="ECO:0007669"/>
    <property type="project" value="UniProtKB-EC"/>
</dbReference>
<sequence length="482" mass="53281">MKKQIASIMASIVLLMSAGVITHKERTHAESPKAAAAMAGQAQSSDRAKENGMEKIEKAYDLISNEYVEEVDRQKLLEGAIQGMLSTLNDPYSVYMDKQTAKQFSDSLDSSFEGIGAEVGVDEGKIIIVSAFKKSPAAKAGLKPKDEIISIDGELMKEKSLNDAVLKIRGKKGTSVALKIRRNGIEKDLTFHIKREEIPLETVTSSMKEVNGHKTGYIAISSFSEDTAKDFTSSLNKLEKKGIEGLVLDVRGNPGGYLQSVEDILKHFITKDQPYIQIAERNGDRKRYFSKRKEQKPYPVNVLIDKGSASASEILAGAMKEAGKYEVVGDVSFGKGTVQQAVPMGDGSNIKLTLYKWLTPKGNWIHKKGVVPTIAIHQPDYFTAGPLQLKEPLQLDMNNEEVRQAQTLLKGLSFDPGRVDGYFDEETKKAVLAFQSTYNLEKSGVIDLKTAKMMNKMVDEVKSYEKNDLQLQTALKALYLKK</sequence>
<dbReference type="Pfam" id="PF01471">
    <property type="entry name" value="PG_binding_1"/>
    <property type="match status" value="1"/>
</dbReference>
<dbReference type="GO" id="GO:0007165">
    <property type="term" value="P:signal transduction"/>
    <property type="evidence" value="ECO:0007669"/>
    <property type="project" value="TreeGrafter"/>
</dbReference>
<organism evidence="10 11">
    <name type="scientific">Bacillus zhangzhouensis</name>
    <dbReference type="NCBI Taxonomy" id="1178540"/>
    <lineage>
        <taxon>Bacteria</taxon>
        <taxon>Bacillati</taxon>
        <taxon>Bacillota</taxon>
        <taxon>Bacilli</taxon>
        <taxon>Bacillales</taxon>
        <taxon>Bacillaceae</taxon>
        <taxon>Bacillus</taxon>
    </lineage>
</organism>
<dbReference type="InterPro" id="IPR001478">
    <property type="entry name" value="PDZ"/>
</dbReference>
<keyword evidence="2 7" id="KW-0645">Protease</keyword>
<name>A0A081LEQ5_9BACI</name>
<keyword evidence="3 7" id="KW-0378">Hydrolase</keyword>
<dbReference type="InterPro" id="IPR005151">
    <property type="entry name" value="Tail-specific_protease"/>
</dbReference>
<dbReference type="Gene3D" id="1.10.101.10">
    <property type="entry name" value="PGBD-like superfamily/PGBD"/>
    <property type="match status" value="1"/>
</dbReference>
<comment type="caution">
    <text evidence="10">The sequence shown here is derived from an EMBL/GenBank/DDBJ whole genome shotgun (WGS) entry which is preliminary data.</text>
</comment>
<dbReference type="InterPro" id="IPR036366">
    <property type="entry name" value="PGBDSf"/>
</dbReference>
<dbReference type="SMART" id="SM00245">
    <property type="entry name" value="TSPc"/>
    <property type="match status" value="1"/>
</dbReference>
<dbReference type="FunFam" id="3.30.750.44:FF:000001">
    <property type="entry name" value="S41 family peptidase"/>
    <property type="match status" value="1"/>
</dbReference>
<dbReference type="GO" id="GO:0006508">
    <property type="term" value="P:proteolysis"/>
    <property type="evidence" value="ECO:0007669"/>
    <property type="project" value="UniProtKB-KW"/>
</dbReference>
<dbReference type="OrthoDB" id="9812068at2"/>
<dbReference type="SMART" id="SM00228">
    <property type="entry name" value="PDZ"/>
    <property type="match status" value="1"/>
</dbReference>
<dbReference type="SUPFAM" id="SSF47090">
    <property type="entry name" value="PGBD-like"/>
    <property type="match status" value="1"/>
</dbReference>
<dbReference type="Gene3D" id="3.90.226.10">
    <property type="entry name" value="2-enoyl-CoA Hydratase, Chain A, domain 1"/>
    <property type="match status" value="1"/>
</dbReference>
<evidence type="ECO:0000256" key="8">
    <source>
        <dbReference type="SAM" id="MobiDB-lite"/>
    </source>
</evidence>
<feature type="region of interest" description="Disordered" evidence="8">
    <location>
        <begin position="26"/>
        <end position="50"/>
    </location>
</feature>
<keyword evidence="11" id="KW-1185">Reference proteome</keyword>
<comment type="similarity">
    <text evidence="1 7">Belongs to the peptidase S41A family.</text>
</comment>
<dbReference type="PANTHER" id="PTHR32060:SF29">
    <property type="entry name" value="CARBOXY-TERMINAL PROCESSING PROTEASE CTPB"/>
    <property type="match status" value="1"/>
</dbReference>
<dbReference type="InterPro" id="IPR029045">
    <property type="entry name" value="ClpP/crotonase-like_dom_sf"/>
</dbReference>
<comment type="catalytic activity">
    <reaction evidence="5">
        <text>The enzyme shows specific recognition of a C-terminal tripeptide, Xaa-Yaa-Zaa, in which Xaa is preferably Ala or Leu, Yaa is preferably Ala or Tyr, and Zaa is preferably Ala, but then cleaves at a variable distance from the C-terminus. A typical cleavage is -Ala-Ala-|-Arg-Ala-Ala-Lys-Glu-Asn-Tyr-Ala-Leu-Ala-Ala.</text>
        <dbReference type="EC" id="3.4.21.102"/>
    </reaction>
</comment>
<feature type="domain" description="PDZ" evidence="9">
    <location>
        <begin position="93"/>
        <end position="169"/>
    </location>
</feature>
<evidence type="ECO:0000313" key="10">
    <source>
        <dbReference type="EMBL" id="KEP27731.1"/>
    </source>
</evidence>
<feature type="compositionally biased region" description="Low complexity" evidence="8">
    <location>
        <begin position="34"/>
        <end position="43"/>
    </location>
</feature>
<dbReference type="Gene3D" id="2.30.42.10">
    <property type="match status" value="1"/>
</dbReference>
<dbReference type="GO" id="GO:0030288">
    <property type="term" value="C:outer membrane-bounded periplasmic space"/>
    <property type="evidence" value="ECO:0007669"/>
    <property type="project" value="TreeGrafter"/>
</dbReference>
<dbReference type="SUPFAM" id="SSF52096">
    <property type="entry name" value="ClpP/crotonase"/>
    <property type="match status" value="1"/>
</dbReference>
<dbReference type="eggNOG" id="COG0793">
    <property type="taxonomic scope" value="Bacteria"/>
</dbReference>
<dbReference type="RefSeq" id="WP_034318659.1">
    <property type="nucleotide sequence ID" value="NZ_JAVIKA010000001.1"/>
</dbReference>
<reference evidence="10 11" key="1">
    <citation type="submission" date="2012-09" db="EMBL/GenBank/DDBJ databases">
        <title>Genome Sequence of Bacillus sp. DW5-4.</title>
        <authorList>
            <person name="Lai Q."/>
            <person name="Liu Y."/>
            <person name="Shao Z."/>
        </authorList>
    </citation>
    <scope>NUCLEOTIDE SEQUENCE [LARGE SCALE GENOMIC DNA]</scope>
    <source>
        <strain evidence="10 11">DW5-4</strain>
    </source>
</reference>
<dbReference type="EMBL" id="JOTP01000003">
    <property type="protein sequence ID" value="KEP27731.1"/>
    <property type="molecule type" value="Genomic_DNA"/>
</dbReference>
<dbReference type="CDD" id="cd06782">
    <property type="entry name" value="cpPDZ_CPP-like"/>
    <property type="match status" value="1"/>
</dbReference>
<accession>A0A081LEQ5</accession>
<evidence type="ECO:0000256" key="4">
    <source>
        <dbReference type="ARBA" id="ARBA00022825"/>
    </source>
</evidence>
<dbReference type="AlphaFoldDB" id="A0A081LEQ5"/>
<dbReference type="Gene3D" id="3.30.750.44">
    <property type="match status" value="1"/>
</dbReference>
<dbReference type="InterPro" id="IPR004447">
    <property type="entry name" value="Peptidase_S41A"/>
</dbReference>
<dbReference type="InterPro" id="IPR036365">
    <property type="entry name" value="PGBD-like_sf"/>
</dbReference>
<evidence type="ECO:0000256" key="1">
    <source>
        <dbReference type="ARBA" id="ARBA00009179"/>
    </source>
</evidence>
<dbReference type="PANTHER" id="PTHR32060">
    <property type="entry name" value="TAIL-SPECIFIC PROTEASE"/>
    <property type="match status" value="1"/>
</dbReference>
<dbReference type="Pfam" id="PF03572">
    <property type="entry name" value="Peptidase_S41"/>
    <property type="match status" value="1"/>
</dbReference>
<gene>
    <name evidence="10" type="ORF">BA70_11430</name>
</gene>
<dbReference type="Proteomes" id="UP000028091">
    <property type="component" value="Unassembled WGS sequence"/>
</dbReference>
<evidence type="ECO:0000259" key="9">
    <source>
        <dbReference type="PROSITE" id="PS50106"/>
    </source>
</evidence>
<dbReference type="EC" id="3.4.21.102" evidence="6"/>
<dbReference type="Pfam" id="PF13180">
    <property type="entry name" value="PDZ_2"/>
    <property type="match status" value="1"/>
</dbReference>
<dbReference type="InterPro" id="IPR002477">
    <property type="entry name" value="Peptidoglycan-bd-like"/>
</dbReference>
<dbReference type="FunFam" id="2.30.42.10:FF:000063">
    <property type="entry name" value="Peptidase, S41 family"/>
    <property type="match status" value="1"/>
</dbReference>
<dbReference type="CDD" id="cd07560">
    <property type="entry name" value="Peptidase_S41_CPP"/>
    <property type="match status" value="1"/>
</dbReference>
<dbReference type="InterPro" id="IPR036034">
    <property type="entry name" value="PDZ_sf"/>
</dbReference>
<evidence type="ECO:0000256" key="2">
    <source>
        <dbReference type="ARBA" id="ARBA00022670"/>
    </source>
</evidence>
<dbReference type="SUPFAM" id="SSF50156">
    <property type="entry name" value="PDZ domain-like"/>
    <property type="match status" value="1"/>
</dbReference>
<protein>
    <recommendedName>
        <fullName evidence="6">C-terminal processing peptidase</fullName>
        <ecNumber evidence="6">3.4.21.102</ecNumber>
    </recommendedName>
</protein>
<evidence type="ECO:0000256" key="3">
    <source>
        <dbReference type="ARBA" id="ARBA00022801"/>
    </source>
</evidence>
<evidence type="ECO:0000256" key="7">
    <source>
        <dbReference type="RuleBase" id="RU004404"/>
    </source>
</evidence>
<dbReference type="NCBIfam" id="TIGR00225">
    <property type="entry name" value="prc"/>
    <property type="match status" value="1"/>
</dbReference>
<evidence type="ECO:0000313" key="11">
    <source>
        <dbReference type="Proteomes" id="UP000028091"/>
    </source>
</evidence>
<keyword evidence="4 7" id="KW-0720">Serine protease</keyword>
<evidence type="ECO:0000256" key="6">
    <source>
        <dbReference type="ARBA" id="ARBA00066637"/>
    </source>
</evidence>
<dbReference type="InterPro" id="IPR055210">
    <property type="entry name" value="CtpA/B_N"/>
</dbReference>
<proteinExistence type="inferred from homology"/>
<dbReference type="PROSITE" id="PS50106">
    <property type="entry name" value="PDZ"/>
    <property type="match status" value="1"/>
</dbReference>